<dbReference type="InterPro" id="IPR010844">
    <property type="entry name" value="Occludin_ELL"/>
</dbReference>
<dbReference type="PANTHER" id="PTHR23288">
    <property type="entry name" value="OCCLUDIN AND RNA POLYMERASE II ELONGATION FACTOR ELL"/>
    <property type="match status" value="1"/>
</dbReference>
<keyword evidence="5" id="KW-0539">Nucleus</keyword>
<dbReference type="SUPFAM" id="SSF46785">
    <property type="entry name" value="Winged helix' DNA-binding domain"/>
    <property type="match status" value="1"/>
</dbReference>
<keyword evidence="4" id="KW-0804">Transcription</keyword>
<feature type="compositionally biased region" description="Polar residues" evidence="7">
    <location>
        <begin position="219"/>
        <end position="232"/>
    </location>
</feature>
<proteinExistence type="inferred from homology"/>
<evidence type="ECO:0000256" key="6">
    <source>
        <dbReference type="PROSITE-ProRule" id="PRU01324"/>
    </source>
</evidence>
<evidence type="ECO:0000256" key="1">
    <source>
        <dbReference type="ARBA" id="ARBA00004123"/>
    </source>
</evidence>
<dbReference type="InterPro" id="IPR036390">
    <property type="entry name" value="WH_DNA-bd_sf"/>
</dbReference>
<keyword evidence="3" id="KW-0805">Transcription regulation</keyword>
<dbReference type="InterPro" id="IPR031176">
    <property type="entry name" value="ELL/occludin"/>
</dbReference>
<dbReference type="GO" id="GO:0042795">
    <property type="term" value="P:snRNA transcription by RNA polymerase II"/>
    <property type="evidence" value="ECO:0007669"/>
    <property type="project" value="TreeGrafter"/>
</dbReference>
<dbReference type="GO" id="GO:0008023">
    <property type="term" value="C:transcription elongation factor complex"/>
    <property type="evidence" value="ECO:0007669"/>
    <property type="project" value="InterPro"/>
</dbReference>
<feature type="compositionally biased region" description="Polar residues" evidence="7">
    <location>
        <begin position="23"/>
        <end position="45"/>
    </location>
</feature>
<evidence type="ECO:0000259" key="8">
    <source>
        <dbReference type="PROSITE" id="PS51980"/>
    </source>
</evidence>
<evidence type="ECO:0000313" key="10">
    <source>
        <dbReference type="Proteomes" id="UP000606786"/>
    </source>
</evidence>
<feature type="compositionally biased region" description="Polar residues" evidence="7">
    <location>
        <begin position="1"/>
        <end position="10"/>
    </location>
</feature>
<feature type="compositionally biased region" description="Polar residues" evidence="7">
    <location>
        <begin position="165"/>
        <end position="182"/>
    </location>
</feature>
<evidence type="ECO:0000256" key="2">
    <source>
        <dbReference type="ARBA" id="ARBA00009171"/>
    </source>
</evidence>
<dbReference type="InterPro" id="IPR042065">
    <property type="entry name" value="E3_ELL-like"/>
</dbReference>
<dbReference type="PROSITE" id="PS51980">
    <property type="entry name" value="OCEL"/>
    <property type="match status" value="1"/>
</dbReference>
<dbReference type="PANTHER" id="PTHR23288:SF17">
    <property type="entry name" value="RNA POLYMERASE II ELONGATION FACTOR ELL"/>
    <property type="match status" value="1"/>
</dbReference>
<sequence>MESTAQNNQLGLAGGNDGESKGYSASHNQLAPSQGPFSSTKSAGSKMTRARKSKATPKPGIRERVIHSLAVQPLSKSDLRSRLSKEGISSSEQVTLITYLPVISTFEDKLHHLKGHVWKEVDENWQYYTEEEREKVKLRKCANMASLLARPNETAAVNESDRNEMLNQPPSAGGNESHTVENSSKRLREDLPIQEPKKRKLSDSDKSSQTQKHFVHPKCQNTIPRSCVSTESLQQEPNQQLNNNKESTAGNKANMSGFPYRHNIVTSAEMTTFNEQRKRPALSLMNPKLPSQTRDSGISLTSSDPEKHSSLTAKARYREENGVGNRFEHPNAPKATVGVQQEQPQPYQPPKEKEVAEFLRSLMSRNIGYQKTEDLTAYEILSRRNPKYAYKLPVLNAGEYPPIREDWQRLSYRSKFKSIEGEYKSLHSEIQVLTSNFWRLRNRFMTTQQHSSEFKGIAERFHACCLRIIGDEGLIKRARLDYLHELRKHLFLRVADSENPTLADCARQQVHRIQEELRMNICRTPFMVRNFLTFPLIERLLKQWSPKRGLLETHADTAMMKASDSS</sequence>
<dbReference type="Gene3D" id="1.10.10.2670">
    <property type="entry name" value="E3 ubiquitin-protein ligase"/>
    <property type="match status" value="1"/>
</dbReference>
<organism evidence="9 10">
    <name type="scientific">Ceratitis capitata</name>
    <name type="common">Mediterranean fruit fly</name>
    <name type="synonym">Tephritis capitata</name>
    <dbReference type="NCBI Taxonomy" id="7213"/>
    <lineage>
        <taxon>Eukaryota</taxon>
        <taxon>Metazoa</taxon>
        <taxon>Ecdysozoa</taxon>
        <taxon>Arthropoda</taxon>
        <taxon>Hexapoda</taxon>
        <taxon>Insecta</taxon>
        <taxon>Pterygota</taxon>
        <taxon>Neoptera</taxon>
        <taxon>Endopterygota</taxon>
        <taxon>Diptera</taxon>
        <taxon>Brachycera</taxon>
        <taxon>Muscomorpha</taxon>
        <taxon>Tephritoidea</taxon>
        <taxon>Tephritidae</taxon>
        <taxon>Ceratitis</taxon>
        <taxon>Ceratitis</taxon>
    </lineage>
</organism>
<dbReference type="GO" id="GO:0032968">
    <property type="term" value="P:positive regulation of transcription elongation by RNA polymerase II"/>
    <property type="evidence" value="ECO:0007669"/>
    <property type="project" value="TreeGrafter"/>
</dbReference>
<feature type="region of interest" description="Disordered" evidence="7">
    <location>
        <begin position="1"/>
        <end position="61"/>
    </location>
</feature>
<comment type="caution">
    <text evidence="9">The sequence shown here is derived from an EMBL/GenBank/DDBJ whole genome shotgun (WGS) entry which is preliminary data.</text>
</comment>
<evidence type="ECO:0000256" key="7">
    <source>
        <dbReference type="SAM" id="MobiDB-lite"/>
    </source>
</evidence>
<comment type="similarity">
    <text evidence="2 6">Belongs to the ELL/occludin family.</text>
</comment>
<name>A0A811UAV6_CERCA</name>
<accession>A0A811UAV6</accession>
<evidence type="ECO:0000256" key="3">
    <source>
        <dbReference type="ARBA" id="ARBA00023015"/>
    </source>
</evidence>
<feature type="domain" description="OCEL" evidence="8">
    <location>
        <begin position="394"/>
        <end position="502"/>
    </location>
</feature>
<keyword evidence="10" id="KW-1185">Reference proteome</keyword>
<evidence type="ECO:0000256" key="4">
    <source>
        <dbReference type="ARBA" id="ARBA00023163"/>
    </source>
</evidence>
<evidence type="ECO:0000313" key="9">
    <source>
        <dbReference type="EMBL" id="CAD6995961.1"/>
    </source>
</evidence>
<feature type="compositionally biased region" description="Basic and acidic residues" evidence="7">
    <location>
        <begin position="316"/>
        <end position="331"/>
    </location>
</feature>
<feature type="compositionally biased region" description="Polar residues" evidence="7">
    <location>
        <begin position="289"/>
        <end position="303"/>
    </location>
</feature>
<dbReference type="AlphaFoldDB" id="A0A811UAV6"/>
<gene>
    <name evidence="9" type="ORF">CCAP1982_LOCUS4672</name>
</gene>
<reference evidence="9" key="1">
    <citation type="submission" date="2020-11" db="EMBL/GenBank/DDBJ databases">
        <authorList>
            <person name="Whitehead M."/>
        </authorList>
    </citation>
    <scope>NUCLEOTIDE SEQUENCE</scope>
    <source>
        <strain evidence="9">EGII</strain>
    </source>
</reference>
<dbReference type="EMBL" id="CAJHJT010000001">
    <property type="protein sequence ID" value="CAD6995961.1"/>
    <property type="molecule type" value="Genomic_DNA"/>
</dbReference>
<feature type="region of interest" description="Disordered" evidence="7">
    <location>
        <begin position="285"/>
        <end position="351"/>
    </location>
</feature>
<feature type="region of interest" description="Disordered" evidence="7">
    <location>
        <begin position="152"/>
        <end position="252"/>
    </location>
</feature>
<feature type="compositionally biased region" description="Low complexity" evidence="7">
    <location>
        <begin position="233"/>
        <end position="244"/>
    </location>
</feature>
<dbReference type="Proteomes" id="UP000606786">
    <property type="component" value="Unassembled WGS sequence"/>
</dbReference>
<protein>
    <submittedName>
        <fullName evidence="9">(Mediterranean fruit fly) hypothetical protein</fullName>
    </submittedName>
</protein>
<dbReference type="Pfam" id="PF10390">
    <property type="entry name" value="ELL"/>
    <property type="match status" value="1"/>
</dbReference>
<dbReference type="GO" id="GO:0006368">
    <property type="term" value="P:transcription elongation by RNA polymerase II"/>
    <property type="evidence" value="ECO:0007669"/>
    <property type="project" value="InterPro"/>
</dbReference>
<dbReference type="Gene3D" id="6.10.140.340">
    <property type="match status" value="1"/>
</dbReference>
<dbReference type="InterPro" id="IPR019464">
    <property type="entry name" value="ELL_N"/>
</dbReference>
<dbReference type="Pfam" id="PF07303">
    <property type="entry name" value="Occludin_ELL"/>
    <property type="match status" value="1"/>
</dbReference>
<comment type="subcellular location">
    <subcellularLocation>
        <location evidence="1">Nucleus</location>
    </subcellularLocation>
</comment>
<dbReference type="SUPFAM" id="SSF144292">
    <property type="entry name" value="occludin/ELL-like"/>
    <property type="match status" value="1"/>
</dbReference>
<evidence type="ECO:0000256" key="5">
    <source>
        <dbReference type="ARBA" id="ARBA00023242"/>
    </source>
</evidence>
<dbReference type="OrthoDB" id="6284217at2759"/>
<dbReference type="GO" id="GO:0000987">
    <property type="term" value="F:cis-regulatory region sequence-specific DNA binding"/>
    <property type="evidence" value="ECO:0007669"/>
    <property type="project" value="TreeGrafter"/>
</dbReference>